<feature type="compositionally biased region" description="Low complexity" evidence="1">
    <location>
        <begin position="144"/>
        <end position="158"/>
    </location>
</feature>
<dbReference type="PANTHER" id="PTHR13383">
    <property type="entry name" value="RIBONUCLEASE H2 SUBUNIT B"/>
    <property type="match status" value="1"/>
</dbReference>
<dbReference type="Gene3D" id="2.20.25.530">
    <property type="match status" value="1"/>
</dbReference>
<dbReference type="PANTHER" id="PTHR13383:SF11">
    <property type="entry name" value="RIBONUCLEASE H2 SUBUNIT B"/>
    <property type="match status" value="1"/>
</dbReference>
<sequence length="327" mass="34039">MSTNSDSAEVWRVLVVPGLVEGESTSLSNVSLPDPRTGRPQGFMLQGGRLLELNRFKQTHSAWHTGDRLLADGGVFLATAYDPLFMLLPLLDKARDKDEACPAGKYKELNDILYDSTAPDLAALLKEVAEGQALGGGGGGGGAAAQPEAAPAAAADGGVLEPSGSPTKAGSRPRPSLEQSLACVCDVQRVDETAYYRLNDTRVLAWLRVKARHLQSALSAQVAGMEAPHAAAYVLSFLGEYVGEPWAGRLAASLGAETVREAGPGAALQPSNGANTAAPAPRPTPPPPSGGPPEKKQKVDPRAAAKQAALAKQAVGTKKLTSYFTKK</sequence>
<feature type="domain" description="Ribonuclease H2 subunit B wHTH" evidence="2">
    <location>
        <begin position="172"/>
        <end position="218"/>
    </location>
</feature>
<dbReference type="EMBL" id="JAEHOE010000104">
    <property type="protein sequence ID" value="KAG2486952.1"/>
    <property type="molecule type" value="Genomic_DNA"/>
</dbReference>
<comment type="caution">
    <text evidence="3">The sequence shown here is derived from an EMBL/GenBank/DDBJ whole genome shotgun (WGS) entry which is preliminary data.</text>
</comment>
<dbReference type="Gene3D" id="1.10.20.120">
    <property type="match status" value="1"/>
</dbReference>
<feature type="compositionally biased region" description="Pro residues" evidence="1">
    <location>
        <begin position="280"/>
        <end position="291"/>
    </location>
</feature>
<reference evidence="3" key="1">
    <citation type="journal article" date="2020" name="bioRxiv">
        <title>Comparative genomics of Chlamydomonas.</title>
        <authorList>
            <person name="Craig R.J."/>
            <person name="Hasan A.R."/>
            <person name="Ness R.W."/>
            <person name="Keightley P.D."/>
        </authorList>
    </citation>
    <scope>NUCLEOTIDE SEQUENCE</scope>
    <source>
        <strain evidence="3">CCAP 11/70</strain>
    </source>
</reference>
<feature type="region of interest" description="Disordered" evidence="1">
    <location>
        <begin position="263"/>
        <end position="315"/>
    </location>
</feature>
<organism evidence="3 4">
    <name type="scientific">Edaphochlamys debaryana</name>
    <dbReference type="NCBI Taxonomy" id="47281"/>
    <lineage>
        <taxon>Eukaryota</taxon>
        <taxon>Viridiplantae</taxon>
        <taxon>Chlorophyta</taxon>
        <taxon>core chlorophytes</taxon>
        <taxon>Chlorophyceae</taxon>
        <taxon>CS clade</taxon>
        <taxon>Chlamydomonadales</taxon>
        <taxon>Chlamydomonadales incertae sedis</taxon>
        <taxon>Edaphochlamys</taxon>
    </lineage>
</organism>
<protein>
    <recommendedName>
        <fullName evidence="2">Ribonuclease H2 subunit B wHTH domain-containing protein</fullName>
    </recommendedName>
</protein>
<dbReference type="Proteomes" id="UP000612055">
    <property type="component" value="Unassembled WGS sequence"/>
</dbReference>
<dbReference type="GO" id="GO:0005654">
    <property type="term" value="C:nucleoplasm"/>
    <property type="evidence" value="ECO:0007669"/>
    <property type="project" value="TreeGrafter"/>
</dbReference>
<dbReference type="OrthoDB" id="29098at2759"/>
<name>A0A835XP47_9CHLO</name>
<feature type="compositionally biased region" description="Basic and acidic residues" evidence="1">
    <location>
        <begin position="293"/>
        <end position="303"/>
    </location>
</feature>
<feature type="region of interest" description="Disordered" evidence="1">
    <location>
        <begin position="136"/>
        <end position="175"/>
    </location>
</feature>
<proteinExistence type="predicted"/>
<gene>
    <name evidence="3" type="ORF">HYH03_014449</name>
</gene>
<accession>A0A835XP47</accession>
<dbReference type="GO" id="GO:0032299">
    <property type="term" value="C:ribonuclease H2 complex"/>
    <property type="evidence" value="ECO:0007669"/>
    <property type="project" value="InterPro"/>
</dbReference>
<dbReference type="Pfam" id="PF09468">
    <property type="entry name" value="RNase_H2-Ydr279"/>
    <property type="match status" value="1"/>
</dbReference>
<dbReference type="AlphaFoldDB" id="A0A835XP47"/>
<evidence type="ECO:0000313" key="4">
    <source>
        <dbReference type="Proteomes" id="UP000612055"/>
    </source>
</evidence>
<dbReference type="CDD" id="cd09270">
    <property type="entry name" value="RNase_H2-B"/>
    <property type="match status" value="1"/>
</dbReference>
<feature type="compositionally biased region" description="Low complexity" evidence="1">
    <location>
        <begin position="304"/>
        <end position="314"/>
    </location>
</feature>
<keyword evidence="4" id="KW-1185">Reference proteome</keyword>
<dbReference type="InterPro" id="IPR019024">
    <property type="entry name" value="RNase_H2_suB_wHTH"/>
</dbReference>
<evidence type="ECO:0000313" key="3">
    <source>
        <dbReference type="EMBL" id="KAG2486952.1"/>
    </source>
</evidence>
<evidence type="ECO:0000259" key="2">
    <source>
        <dbReference type="Pfam" id="PF09468"/>
    </source>
</evidence>
<dbReference type="InterPro" id="IPR040456">
    <property type="entry name" value="RNase_H2_suB"/>
</dbReference>
<dbReference type="GO" id="GO:0006401">
    <property type="term" value="P:RNA catabolic process"/>
    <property type="evidence" value="ECO:0007669"/>
    <property type="project" value="TreeGrafter"/>
</dbReference>
<evidence type="ECO:0000256" key="1">
    <source>
        <dbReference type="SAM" id="MobiDB-lite"/>
    </source>
</evidence>